<evidence type="ECO:0000256" key="1">
    <source>
        <dbReference type="SAM" id="MobiDB-lite"/>
    </source>
</evidence>
<dbReference type="EMBL" id="JAODAN010000010">
    <property type="protein sequence ID" value="KAK1921718.1"/>
    <property type="molecule type" value="Genomic_DNA"/>
</dbReference>
<evidence type="ECO:0000313" key="2">
    <source>
        <dbReference type="EMBL" id="KAK1921718.1"/>
    </source>
</evidence>
<accession>A0AAD9FNR0</accession>
<proteinExistence type="predicted"/>
<feature type="region of interest" description="Disordered" evidence="1">
    <location>
        <begin position="62"/>
        <end position="86"/>
    </location>
</feature>
<protein>
    <recommendedName>
        <fullName evidence="4">Mediator of RNA polymerase II transcription subunit 11</fullName>
    </recommendedName>
</protein>
<dbReference type="AlphaFoldDB" id="A0AAD9FNR0"/>
<feature type="compositionally biased region" description="Basic and acidic residues" evidence="1">
    <location>
        <begin position="209"/>
        <end position="228"/>
    </location>
</feature>
<name>A0AAD9FNR0_PAPLA</name>
<dbReference type="Proteomes" id="UP001182556">
    <property type="component" value="Unassembled WGS sequence"/>
</dbReference>
<feature type="region of interest" description="Disordered" evidence="1">
    <location>
        <begin position="192"/>
        <end position="228"/>
    </location>
</feature>
<sequence>MASPTSSNGADPTESTHPVRASLALESLDAETLWNALGAVERALPELLLCLKPILARLGGPAAAASETGPGASGVPEDKEGDSGGARRAVGDYLAILDDIQYVLRQATFYLHATKTSPSTLRPPAPTSIPTPFASTLPPSNPLLPAQSSIPPPPPGAEEDVHPDLGLYASRIEARTLGSMVEILREMRRGLSATTSQRCFGDGGAHAPLGEKEDPGQKDGDAMSIDQR</sequence>
<feature type="region of interest" description="Disordered" evidence="1">
    <location>
        <begin position="116"/>
        <end position="162"/>
    </location>
</feature>
<organism evidence="2 3">
    <name type="scientific">Papiliotrema laurentii</name>
    <name type="common">Cryptococcus laurentii</name>
    <dbReference type="NCBI Taxonomy" id="5418"/>
    <lineage>
        <taxon>Eukaryota</taxon>
        <taxon>Fungi</taxon>
        <taxon>Dikarya</taxon>
        <taxon>Basidiomycota</taxon>
        <taxon>Agaricomycotina</taxon>
        <taxon>Tremellomycetes</taxon>
        <taxon>Tremellales</taxon>
        <taxon>Rhynchogastremaceae</taxon>
        <taxon>Papiliotrema</taxon>
    </lineage>
</organism>
<evidence type="ECO:0000313" key="3">
    <source>
        <dbReference type="Proteomes" id="UP001182556"/>
    </source>
</evidence>
<comment type="caution">
    <text evidence="2">The sequence shown here is derived from an EMBL/GenBank/DDBJ whole genome shotgun (WGS) entry which is preliminary data.</text>
</comment>
<gene>
    <name evidence="2" type="ORF">DB88DRAFT_498985</name>
</gene>
<keyword evidence="3" id="KW-1185">Reference proteome</keyword>
<reference evidence="2" key="1">
    <citation type="submission" date="2023-02" db="EMBL/GenBank/DDBJ databases">
        <title>Identification and recombinant expression of a fungal hydrolase from Papiliotrema laurentii that hydrolyzes apple cutin and clears colloidal polyester polyurethane.</title>
        <authorList>
            <consortium name="DOE Joint Genome Institute"/>
            <person name="Roman V.A."/>
            <person name="Bojanowski C."/>
            <person name="Crable B.R."/>
            <person name="Wagner D.N."/>
            <person name="Hung C.S."/>
            <person name="Nadeau L.J."/>
            <person name="Schratz L."/>
            <person name="Haridas S."/>
            <person name="Pangilinan J."/>
            <person name="Lipzen A."/>
            <person name="Na H."/>
            <person name="Yan M."/>
            <person name="Ng V."/>
            <person name="Grigoriev I.V."/>
            <person name="Spatafora J.W."/>
            <person name="Barlow D."/>
            <person name="Biffinger J."/>
            <person name="Kelley-Loughnane N."/>
            <person name="Varaljay V.A."/>
            <person name="Crookes-Goodson W.J."/>
        </authorList>
    </citation>
    <scope>NUCLEOTIDE SEQUENCE</scope>
    <source>
        <strain evidence="2">5307AH</strain>
    </source>
</reference>
<evidence type="ECO:0008006" key="4">
    <source>
        <dbReference type="Google" id="ProtNLM"/>
    </source>
</evidence>